<dbReference type="Gene3D" id="1.20.1180.10">
    <property type="entry name" value="Udp N-acetylglucosamine O-acyltransferase, C-terminal domain"/>
    <property type="match status" value="1"/>
</dbReference>
<dbReference type="Pfam" id="PF00132">
    <property type="entry name" value="Hexapep"/>
    <property type="match status" value="1"/>
</dbReference>
<dbReference type="InterPro" id="IPR037157">
    <property type="entry name" value="Acetyltransf_C_sf"/>
</dbReference>
<evidence type="ECO:0000256" key="8">
    <source>
        <dbReference type="HAMAP-Rule" id="MF_00387"/>
    </source>
</evidence>
<keyword evidence="7 8" id="KW-0012">Acyltransferase</keyword>
<keyword evidence="4 8" id="KW-0808">Transferase</keyword>
<dbReference type="HAMAP" id="MF_00387">
    <property type="entry name" value="LpxA"/>
    <property type="match status" value="1"/>
</dbReference>
<dbReference type="PROSITE" id="PS00101">
    <property type="entry name" value="HEXAPEP_TRANSFERASES"/>
    <property type="match status" value="1"/>
</dbReference>
<proteinExistence type="inferred from homology"/>
<comment type="similarity">
    <text evidence="8">Belongs to the transferase hexapeptide repeat family. LpxA subfamily.</text>
</comment>
<dbReference type="Pfam" id="PF13720">
    <property type="entry name" value="Acetyltransf_11"/>
    <property type="match status" value="1"/>
</dbReference>
<dbReference type="InterPro" id="IPR010137">
    <property type="entry name" value="Lipid_A_LpxA"/>
</dbReference>
<dbReference type="PIRSF" id="PIRSF000456">
    <property type="entry name" value="UDP-GlcNAc_acltr"/>
    <property type="match status" value="1"/>
</dbReference>
<sequence>MSAPIPAGLKELKQMTGTSKVLAYIHETAVVAPTARIARNVEIGPYAVISDHVQIGEGTKIAPHVVIREWTQIGRDCQIFQGASIGEVPQDLKFKGEKSYTFIGDRTTIRECATVHRATGEGEETRIGDDCLLMAYTHVAHNCVLGNRIIMSNAAMLAGHAIVEDGVVIGGMAGVHQFVKIGRNAMIGGTSKLVQDVVPFTMVDGHPARAVGLNSVGISRAGIPIEVRRRIKQAYKILYRSGLNLTQAIAVIEQEVDSCEEIDHLLRFLRNAERGICRERHED</sequence>
<dbReference type="InterPro" id="IPR029098">
    <property type="entry name" value="Acetyltransf_C"/>
</dbReference>
<dbReference type="GO" id="GO:0016020">
    <property type="term" value="C:membrane"/>
    <property type="evidence" value="ECO:0007669"/>
    <property type="project" value="GOC"/>
</dbReference>
<evidence type="ECO:0000313" key="11">
    <source>
        <dbReference type="Proteomes" id="UP000005309"/>
    </source>
</evidence>
<dbReference type="InterPro" id="IPR018357">
    <property type="entry name" value="Hexapep_transf_CS"/>
</dbReference>
<dbReference type="PANTHER" id="PTHR43480">
    <property type="entry name" value="ACYL-[ACYL-CARRIER-PROTEIN]--UDP-N-ACETYLGLUCOSAMINE O-ACYLTRANSFERASE"/>
    <property type="match status" value="1"/>
</dbReference>
<dbReference type="STRING" id="638302.HMPREF0908_1440"/>
<evidence type="ECO:0000256" key="1">
    <source>
        <dbReference type="ARBA" id="ARBA00022490"/>
    </source>
</evidence>
<dbReference type="InterPro" id="IPR001451">
    <property type="entry name" value="Hexapep"/>
</dbReference>
<keyword evidence="11" id="KW-1185">Reference proteome</keyword>
<dbReference type="PANTHER" id="PTHR43480:SF1">
    <property type="entry name" value="ACYL-[ACYL-CARRIER-PROTEIN]--UDP-N-ACETYLGLUCOSAMINE O-ACYLTRANSFERASE, MITOCHONDRIAL-RELATED"/>
    <property type="match status" value="1"/>
</dbReference>
<dbReference type="EC" id="2.3.1.129" evidence="8"/>
<keyword evidence="5 8" id="KW-0677">Repeat</keyword>
<dbReference type="SUPFAM" id="SSF51161">
    <property type="entry name" value="Trimeric LpxA-like enzymes"/>
    <property type="match status" value="1"/>
</dbReference>
<comment type="pathway">
    <text evidence="8">Glycolipid biosynthesis; lipid IV(A) biosynthesis; lipid IV(A) from (3R)-3-hydroxytetradecanoyl-[acyl-carrier-protein] and UDP-N-acetyl-alpha-D-glucosamine: step 1/6.</text>
</comment>
<comment type="function">
    <text evidence="8">Involved in the biosynthesis of lipid A, a phosphorylated glycolipid that anchors the lipopolysaccharide to the outer membrane of the cell.</text>
</comment>
<comment type="catalytic activity">
    <reaction evidence="8">
        <text>a (3R)-hydroxyacyl-[ACP] + UDP-N-acetyl-alpha-D-glucosamine = a UDP-3-O-[(3R)-3-hydroxyacyl]-N-acetyl-alpha-D-glucosamine + holo-[ACP]</text>
        <dbReference type="Rhea" id="RHEA:67812"/>
        <dbReference type="Rhea" id="RHEA-COMP:9685"/>
        <dbReference type="Rhea" id="RHEA-COMP:9945"/>
        <dbReference type="ChEBI" id="CHEBI:57705"/>
        <dbReference type="ChEBI" id="CHEBI:64479"/>
        <dbReference type="ChEBI" id="CHEBI:78827"/>
        <dbReference type="ChEBI" id="CHEBI:173225"/>
        <dbReference type="EC" id="2.3.1.129"/>
    </reaction>
</comment>
<accession>C4V4J6</accession>
<dbReference type="NCBIfam" id="TIGR01852">
    <property type="entry name" value="lipid_A_lpxA"/>
    <property type="match status" value="1"/>
</dbReference>
<dbReference type="NCBIfam" id="NF003657">
    <property type="entry name" value="PRK05289.1"/>
    <property type="match status" value="1"/>
</dbReference>
<reference evidence="10 11" key="1">
    <citation type="submission" date="2009-04" db="EMBL/GenBank/DDBJ databases">
        <authorList>
            <person name="Qin X."/>
            <person name="Bachman B."/>
            <person name="Battles P."/>
            <person name="Bell A."/>
            <person name="Bess C."/>
            <person name="Bickham C."/>
            <person name="Chaboub L."/>
            <person name="Chen D."/>
            <person name="Coyle M."/>
            <person name="Deiros D.R."/>
            <person name="Dinh H."/>
            <person name="Forbes L."/>
            <person name="Fowler G."/>
            <person name="Francisco L."/>
            <person name="Fu Q."/>
            <person name="Gubbala S."/>
            <person name="Hale W."/>
            <person name="Han Y."/>
            <person name="Hemphill L."/>
            <person name="Highlander S.K."/>
            <person name="Hirani K."/>
            <person name="Hogues M."/>
            <person name="Jackson L."/>
            <person name="Jakkamsetti A."/>
            <person name="Javaid M."/>
            <person name="Jiang H."/>
            <person name="Korchina V."/>
            <person name="Kovar C."/>
            <person name="Lara F."/>
            <person name="Lee S."/>
            <person name="Mata R."/>
            <person name="Mathew T."/>
            <person name="Moen C."/>
            <person name="Morales K."/>
            <person name="Munidasa M."/>
            <person name="Nazareth L."/>
            <person name="Ngo R."/>
            <person name="Nguyen L."/>
            <person name="Okwuonu G."/>
            <person name="Ongeri F."/>
            <person name="Patil S."/>
            <person name="Petrosino J."/>
            <person name="Pham C."/>
            <person name="Pham P."/>
            <person name="Pu L.-L."/>
            <person name="Puazo M."/>
            <person name="Raj R."/>
            <person name="Reid J."/>
            <person name="Rouhana J."/>
            <person name="Saada N."/>
            <person name="Shang Y."/>
            <person name="Simmons D."/>
            <person name="Thornton R."/>
            <person name="Warren J."/>
            <person name="Weissenberger G."/>
            <person name="Zhang J."/>
            <person name="Zhang L."/>
            <person name="Zhou C."/>
            <person name="Zhu D."/>
            <person name="Muzny D."/>
            <person name="Worley K."/>
            <person name="Gibbs R."/>
        </authorList>
    </citation>
    <scope>NUCLEOTIDE SEQUENCE [LARGE SCALE GENOMIC DNA]</scope>
    <source>
        <strain evidence="10 11">ATCC 43531</strain>
    </source>
</reference>
<name>C4V4J6_9FIRM</name>
<evidence type="ECO:0000256" key="4">
    <source>
        <dbReference type="ARBA" id="ARBA00022679"/>
    </source>
</evidence>
<keyword evidence="2 8" id="KW-0444">Lipid biosynthesis</keyword>
<feature type="domain" description="UDP N-acetylglucosamine O-acyltransferase C-terminal" evidence="9">
    <location>
        <begin position="196"/>
        <end position="277"/>
    </location>
</feature>
<dbReference type="UniPathway" id="UPA00359">
    <property type="reaction ID" value="UER00477"/>
</dbReference>
<gene>
    <name evidence="8 10" type="primary">lpxA</name>
    <name evidence="10" type="ORF">HMPREF0908_1440</name>
</gene>
<dbReference type="EMBL" id="ACLA01000020">
    <property type="protein sequence ID" value="EEQ48460.1"/>
    <property type="molecule type" value="Genomic_DNA"/>
</dbReference>
<keyword evidence="1 8" id="KW-0963">Cytoplasm</keyword>
<evidence type="ECO:0000259" key="9">
    <source>
        <dbReference type="Pfam" id="PF13720"/>
    </source>
</evidence>
<protein>
    <recommendedName>
        <fullName evidence="8">Acyl-[acyl-carrier-protein]--UDP-N-acetylglucosamine O-acyltransferase</fullName>
        <shortName evidence="8">UDP-N-acetylglucosamine acyltransferase</shortName>
        <ecNumber evidence="8">2.3.1.129</ecNumber>
    </recommendedName>
</protein>
<evidence type="ECO:0000256" key="5">
    <source>
        <dbReference type="ARBA" id="ARBA00022737"/>
    </source>
</evidence>
<evidence type="ECO:0000256" key="7">
    <source>
        <dbReference type="ARBA" id="ARBA00023315"/>
    </source>
</evidence>
<dbReference type="CDD" id="cd03351">
    <property type="entry name" value="LbH_UDP-GlcNAc_AT"/>
    <property type="match status" value="1"/>
</dbReference>
<organism evidence="10 11">
    <name type="scientific">Selenomonas flueggei ATCC 43531</name>
    <dbReference type="NCBI Taxonomy" id="638302"/>
    <lineage>
        <taxon>Bacteria</taxon>
        <taxon>Bacillati</taxon>
        <taxon>Bacillota</taxon>
        <taxon>Negativicutes</taxon>
        <taxon>Selenomonadales</taxon>
        <taxon>Selenomonadaceae</taxon>
        <taxon>Selenomonas</taxon>
    </lineage>
</organism>
<evidence type="ECO:0000313" key="10">
    <source>
        <dbReference type="EMBL" id="EEQ48460.1"/>
    </source>
</evidence>
<comment type="caution">
    <text evidence="10">The sequence shown here is derived from an EMBL/GenBank/DDBJ whole genome shotgun (WGS) entry which is preliminary data.</text>
</comment>
<comment type="subcellular location">
    <subcellularLocation>
        <location evidence="8">Cytoplasm</location>
    </subcellularLocation>
</comment>
<dbReference type="GO" id="GO:0008780">
    <property type="term" value="F:acyl-[acyl-carrier-protein]-UDP-N-acetylglucosamine O-acyltransferase activity"/>
    <property type="evidence" value="ECO:0007669"/>
    <property type="project" value="UniProtKB-UniRule"/>
</dbReference>
<dbReference type="eggNOG" id="COG1043">
    <property type="taxonomic scope" value="Bacteria"/>
</dbReference>
<dbReference type="Proteomes" id="UP000005309">
    <property type="component" value="Unassembled WGS sequence"/>
</dbReference>
<evidence type="ECO:0000256" key="3">
    <source>
        <dbReference type="ARBA" id="ARBA00022556"/>
    </source>
</evidence>
<dbReference type="GO" id="GO:0005737">
    <property type="term" value="C:cytoplasm"/>
    <property type="evidence" value="ECO:0007669"/>
    <property type="project" value="UniProtKB-SubCell"/>
</dbReference>
<dbReference type="GO" id="GO:0009245">
    <property type="term" value="P:lipid A biosynthetic process"/>
    <property type="evidence" value="ECO:0007669"/>
    <property type="project" value="UniProtKB-UniRule"/>
</dbReference>
<comment type="subunit">
    <text evidence="8">Homotrimer.</text>
</comment>
<evidence type="ECO:0000256" key="6">
    <source>
        <dbReference type="ARBA" id="ARBA00023098"/>
    </source>
</evidence>
<evidence type="ECO:0000256" key="2">
    <source>
        <dbReference type="ARBA" id="ARBA00022516"/>
    </source>
</evidence>
<keyword evidence="6 8" id="KW-0443">Lipid metabolism</keyword>
<dbReference type="InterPro" id="IPR011004">
    <property type="entry name" value="Trimer_LpxA-like_sf"/>
</dbReference>
<keyword evidence="3 8" id="KW-0441">Lipid A biosynthesis</keyword>
<dbReference type="Gene3D" id="2.160.10.10">
    <property type="entry name" value="Hexapeptide repeat proteins"/>
    <property type="match status" value="1"/>
</dbReference>
<dbReference type="HOGENOM" id="CLU_061249_0_0_9"/>
<dbReference type="AlphaFoldDB" id="C4V4J6"/>